<evidence type="ECO:0000313" key="5">
    <source>
        <dbReference type="EMBL" id="RIH87538.1"/>
    </source>
</evidence>
<dbReference type="SUPFAM" id="SSF55781">
    <property type="entry name" value="GAF domain-like"/>
    <property type="match status" value="1"/>
</dbReference>
<dbReference type="GO" id="GO:0045892">
    <property type="term" value="P:negative regulation of DNA-templated transcription"/>
    <property type="evidence" value="ECO:0007669"/>
    <property type="project" value="TreeGrafter"/>
</dbReference>
<evidence type="ECO:0000256" key="1">
    <source>
        <dbReference type="ARBA" id="ARBA00023015"/>
    </source>
</evidence>
<dbReference type="Pfam" id="PF01614">
    <property type="entry name" value="IclR_C"/>
    <property type="match status" value="1"/>
</dbReference>
<dbReference type="SMART" id="SM00346">
    <property type="entry name" value="HTH_ICLR"/>
    <property type="match status" value="1"/>
</dbReference>
<dbReference type="EMBL" id="QWLA01000018">
    <property type="protein sequence ID" value="RIH87538.1"/>
    <property type="molecule type" value="Genomic_DNA"/>
</dbReference>
<comment type="caution">
    <text evidence="5">The sequence shown here is derived from an EMBL/GenBank/DDBJ whole genome shotgun (WGS) entry which is preliminary data.</text>
</comment>
<keyword evidence="6" id="KW-1185">Reference proteome</keyword>
<dbReference type="InterPro" id="IPR036388">
    <property type="entry name" value="WH-like_DNA-bd_sf"/>
</dbReference>
<keyword evidence="1" id="KW-0805">Transcription regulation</keyword>
<reference evidence="5 6" key="1">
    <citation type="submission" date="2018-08" db="EMBL/GenBank/DDBJ databases">
        <title>Meiothermus roseus NBRC 110900 genome sequencing project.</title>
        <authorList>
            <person name="Da Costa M.S."/>
            <person name="Albuquerque L."/>
            <person name="Raposo P."/>
            <person name="Froufe H.J.C."/>
            <person name="Barroso C.S."/>
            <person name="Egas C."/>
        </authorList>
    </citation>
    <scope>NUCLEOTIDE SEQUENCE [LARGE SCALE GENOMIC DNA]</scope>
    <source>
        <strain evidence="5 6">NBRC 110900</strain>
    </source>
</reference>
<keyword evidence="2" id="KW-0238">DNA-binding</keyword>
<dbReference type="InterPro" id="IPR014757">
    <property type="entry name" value="Tscrpt_reg_IclR_C"/>
</dbReference>
<dbReference type="InterPro" id="IPR029016">
    <property type="entry name" value="GAF-like_dom_sf"/>
</dbReference>
<dbReference type="PANTHER" id="PTHR30136:SF24">
    <property type="entry name" value="HTH-TYPE TRANSCRIPTIONAL REPRESSOR ALLR"/>
    <property type="match status" value="1"/>
</dbReference>
<dbReference type="SUPFAM" id="SSF46785">
    <property type="entry name" value="Winged helix' DNA-binding domain"/>
    <property type="match status" value="1"/>
</dbReference>
<dbReference type="Gene3D" id="1.10.10.10">
    <property type="entry name" value="Winged helix-like DNA-binding domain superfamily/Winged helix DNA-binding domain"/>
    <property type="match status" value="1"/>
</dbReference>
<dbReference type="GO" id="GO:0003700">
    <property type="term" value="F:DNA-binding transcription factor activity"/>
    <property type="evidence" value="ECO:0007669"/>
    <property type="project" value="TreeGrafter"/>
</dbReference>
<dbReference type="GO" id="GO:0003677">
    <property type="term" value="F:DNA binding"/>
    <property type="evidence" value="ECO:0007669"/>
    <property type="project" value="UniProtKB-KW"/>
</dbReference>
<dbReference type="InterPro" id="IPR005471">
    <property type="entry name" value="Tscrpt_reg_IclR_N"/>
</dbReference>
<evidence type="ECO:0000313" key="6">
    <source>
        <dbReference type="Proteomes" id="UP000265341"/>
    </source>
</evidence>
<evidence type="ECO:0000259" key="4">
    <source>
        <dbReference type="PROSITE" id="PS51078"/>
    </source>
</evidence>
<organism evidence="5 6">
    <name type="scientific">Calidithermus roseus</name>
    <dbReference type="NCBI Taxonomy" id="1644118"/>
    <lineage>
        <taxon>Bacteria</taxon>
        <taxon>Thermotogati</taxon>
        <taxon>Deinococcota</taxon>
        <taxon>Deinococci</taxon>
        <taxon>Thermales</taxon>
        <taxon>Thermaceae</taxon>
        <taxon>Calidithermus</taxon>
    </lineage>
</organism>
<evidence type="ECO:0000256" key="3">
    <source>
        <dbReference type="ARBA" id="ARBA00023163"/>
    </source>
</evidence>
<dbReference type="PROSITE" id="PS51078">
    <property type="entry name" value="ICLR_ED"/>
    <property type="match status" value="1"/>
</dbReference>
<dbReference type="PANTHER" id="PTHR30136">
    <property type="entry name" value="HELIX-TURN-HELIX TRANSCRIPTIONAL REGULATOR, ICLR FAMILY"/>
    <property type="match status" value="1"/>
</dbReference>
<accession>A0A399EU46</accession>
<protein>
    <submittedName>
        <fullName evidence="5">HTH-type transcriptional regulator KipR</fullName>
    </submittedName>
</protein>
<dbReference type="Proteomes" id="UP000265341">
    <property type="component" value="Unassembled WGS sequence"/>
</dbReference>
<dbReference type="Gene3D" id="3.30.450.40">
    <property type="match status" value="1"/>
</dbReference>
<feature type="domain" description="IclR-ED" evidence="4">
    <location>
        <begin position="70"/>
        <end position="254"/>
    </location>
</feature>
<dbReference type="Pfam" id="PF09339">
    <property type="entry name" value="HTH_IclR"/>
    <property type="match status" value="1"/>
</dbReference>
<dbReference type="OrthoDB" id="9791752at2"/>
<evidence type="ECO:0000256" key="2">
    <source>
        <dbReference type="ARBA" id="ARBA00023125"/>
    </source>
</evidence>
<sequence>MERYVIQAAYKTLQVLLAFAHAPHRFSLHELSVLTQMDKNQVFRAVKTLEYAGFLSSEPDGKLALTSLVNALAASNHRKAALSLPRAAASHMYRLFEQTGETVGLYTYDGERAVCIDLIESTKAIRWSSIVGKHFDLHAGAGAKAILAYLDPESQQAFLGKLPTLPKHTPRTITDPKQMRREIERTRERGYAISDREYDPETRAVSAPIFGSGGRVVGSIAVGGPAFRMDDEHLQIYGHMAADAAGEISQEMGFVGLALGMVKER</sequence>
<proteinExistence type="predicted"/>
<keyword evidence="3" id="KW-0804">Transcription</keyword>
<dbReference type="RefSeq" id="WP_119276569.1">
    <property type="nucleotide sequence ID" value="NZ_QWLA01000018.1"/>
</dbReference>
<name>A0A399EU46_9DEIN</name>
<dbReference type="AlphaFoldDB" id="A0A399EU46"/>
<gene>
    <name evidence="5" type="primary">kipR_1</name>
    <name evidence="5" type="ORF">Mrose_01247</name>
</gene>
<dbReference type="InterPro" id="IPR036390">
    <property type="entry name" value="WH_DNA-bd_sf"/>
</dbReference>
<dbReference type="InterPro" id="IPR050707">
    <property type="entry name" value="HTH_MetabolicPath_Reg"/>
</dbReference>